<reference evidence="1 2" key="1">
    <citation type="submission" date="2017-11" db="EMBL/GenBank/DDBJ databases">
        <title>Genome sequence of Entomoplasma melaleucae M1 (ATCC 49191).</title>
        <authorList>
            <person name="Lo W.-S."/>
            <person name="Gasparich G.E."/>
            <person name="Kuo C.-H."/>
        </authorList>
    </citation>
    <scope>NUCLEOTIDE SEQUENCE [LARGE SCALE GENOMIC DNA]</scope>
    <source>
        <strain evidence="1 2">M1</strain>
    </source>
</reference>
<dbReference type="AlphaFoldDB" id="A0A2K8NX22"/>
<gene>
    <name evidence="1" type="ORF">EMELA_v1c08430</name>
</gene>
<dbReference type="RefSeq" id="WP_028124547.1">
    <property type="nucleotide sequence ID" value="NZ_CP024964.1"/>
</dbReference>
<sequence>MFKVTKEIKANKHFLKARTKQINKWLYDHGLTKREAKRLVKFARENIILRIFLNLLDLEGKNKKSYILEIIYITLYSNVMQRSLEIKETKESKIEYLKIIKLIESLMPHSEDNIFEKINYEKIIFNDIKDFSSFNDEILDKRKNFYFTEIGYLFSTISDNNKELFYKYGYLLSMYVVTYFESDMEKKNETFNNFFFKLKLNDTLNETTKEISPFHFNGLIIKINKSLTKYSRTFKFKDGA</sequence>
<proteinExistence type="predicted"/>
<evidence type="ECO:0000313" key="1">
    <source>
        <dbReference type="EMBL" id="ATZ18327.1"/>
    </source>
</evidence>
<name>A0A2K8NX22_9MOLU</name>
<keyword evidence="2" id="KW-1185">Reference proteome</keyword>
<dbReference type="OrthoDB" id="391975at2"/>
<dbReference type="EMBL" id="CP024964">
    <property type="protein sequence ID" value="ATZ18327.1"/>
    <property type="molecule type" value="Genomic_DNA"/>
</dbReference>
<dbReference type="STRING" id="1408435.GCA_000685885_01357"/>
<organism evidence="1 2">
    <name type="scientific">Mesoplasma melaleucae</name>
    <dbReference type="NCBI Taxonomy" id="81459"/>
    <lineage>
        <taxon>Bacteria</taxon>
        <taxon>Bacillati</taxon>
        <taxon>Mycoplasmatota</taxon>
        <taxon>Mollicutes</taxon>
        <taxon>Entomoplasmatales</taxon>
        <taxon>Entomoplasmataceae</taxon>
        <taxon>Mesoplasma</taxon>
    </lineage>
</organism>
<dbReference type="KEGG" id="eml:EMELA_v1c08430"/>
<accession>A0A2K8NX22</accession>
<protein>
    <submittedName>
        <fullName evidence="1">Uncharacterized protein</fullName>
    </submittedName>
</protein>
<dbReference type="Proteomes" id="UP000231896">
    <property type="component" value="Chromosome"/>
</dbReference>
<evidence type="ECO:0000313" key="2">
    <source>
        <dbReference type="Proteomes" id="UP000231896"/>
    </source>
</evidence>